<dbReference type="PRINTS" id="PR00682">
    <property type="entry name" value="IPNSYNTHASE"/>
</dbReference>
<keyword evidence="2 3" id="KW-0408">Iron</keyword>
<dbReference type="Proteomes" id="UP000554482">
    <property type="component" value="Unassembled WGS sequence"/>
</dbReference>
<accession>A0A7J6VZK2</accession>
<protein>
    <submittedName>
        <fullName evidence="6">Gibberellin 2-beta-dioxygenase 2-like</fullName>
    </submittedName>
</protein>
<comment type="caution">
    <text evidence="6">The sequence shown here is derived from an EMBL/GenBank/DDBJ whole genome shotgun (WGS) entry which is preliminary data.</text>
</comment>
<dbReference type="AlphaFoldDB" id="A0A7J6VZK2"/>
<dbReference type="GO" id="GO:0051213">
    <property type="term" value="F:dioxygenase activity"/>
    <property type="evidence" value="ECO:0007669"/>
    <property type="project" value="UniProtKB-KW"/>
</dbReference>
<evidence type="ECO:0000313" key="7">
    <source>
        <dbReference type="Proteomes" id="UP000554482"/>
    </source>
</evidence>
<feature type="non-terminal residue" evidence="6">
    <location>
        <position position="1"/>
    </location>
</feature>
<dbReference type="SUPFAM" id="SSF51197">
    <property type="entry name" value="Clavaminate synthase-like"/>
    <property type="match status" value="1"/>
</dbReference>
<evidence type="ECO:0000256" key="3">
    <source>
        <dbReference type="RuleBase" id="RU003682"/>
    </source>
</evidence>
<keyword evidence="6" id="KW-0223">Dioxygenase</keyword>
<dbReference type="InterPro" id="IPR005123">
    <property type="entry name" value="Oxoglu/Fe-dep_dioxygenase_dom"/>
</dbReference>
<sequence>MGVAYHDVPIIDLSCNKSLVAELVVKASEDYGFFMVINHGVCKDVIDRMEQEGLNFFAKPISEKRLAGPPNPFGYGTKNIGSNGDTGEVEYLLLNNDPQSIFQTSKSISNNPKEINSCVVNDYMEAVRNLACEILDLMTEGLHVNDNKSALSSYIRGVDCDSLIRLNHYPPYKGDTSSVPSSHSDDQDQQNIVGFGEHSDPQILTLLRSNDVGGLQILLEDEMWVPIPPDPMAFCVNVGDTLQ</sequence>
<dbReference type="InterPro" id="IPR027443">
    <property type="entry name" value="IPNS-like_sf"/>
</dbReference>
<keyword evidence="3" id="KW-0560">Oxidoreductase</keyword>
<dbReference type="Pfam" id="PF03171">
    <property type="entry name" value="2OG-FeII_Oxy"/>
    <property type="match status" value="1"/>
</dbReference>
<dbReference type="Gene3D" id="2.60.120.330">
    <property type="entry name" value="B-lactam Antibiotic, Isopenicillin N Synthase, Chain"/>
    <property type="match status" value="1"/>
</dbReference>
<feature type="domain" description="Fe2OG dioxygenase" evidence="5">
    <location>
        <begin position="159"/>
        <end position="243"/>
    </location>
</feature>
<dbReference type="PANTHER" id="PTHR47990">
    <property type="entry name" value="2-OXOGLUTARATE (2OG) AND FE(II)-DEPENDENT OXYGENASE SUPERFAMILY PROTEIN-RELATED"/>
    <property type="match status" value="1"/>
</dbReference>
<evidence type="ECO:0000256" key="1">
    <source>
        <dbReference type="ARBA" id="ARBA00022723"/>
    </source>
</evidence>
<dbReference type="InterPro" id="IPR050231">
    <property type="entry name" value="Iron_ascorbate_oxido_reductase"/>
</dbReference>
<dbReference type="Pfam" id="PF14226">
    <property type="entry name" value="DIOX_N"/>
    <property type="match status" value="1"/>
</dbReference>
<name>A0A7J6VZK2_THATH</name>
<proteinExistence type="inferred from homology"/>
<keyword evidence="1 3" id="KW-0479">Metal-binding</keyword>
<dbReference type="OrthoDB" id="288590at2759"/>
<dbReference type="InterPro" id="IPR044861">
    <property type="entry name" value="IPNS-like_FE2OG_OXY"/>
</dbReference>
<dbReference type="EMBL" id="JABWDY010024765">
    <property type="protein sequence ID" value="KAF5189978.1"/>
    <property type="molecule type" value="Genomic_DNA"/>
</dbReference>
<dbReference type="GO" id="GO:0046872">
    <property type="term" value="F:metal ion binding"/>
    <property type="evidence" value="ECO:0007669"/>
    <property type="project" value="UniProtKB-KW"/>
</dbReference>
<evidence type="ECO:0000259" key="5">
    <source>
        <dbReference type="PROSITE" id="PS51471"/>
    </source>
</evidence>
<keyword evidence="7" id="KW-1185">Reference proteome</keyword>
<evidence type="ECO:0000256" key="2">
    <source>
        <dbReference type="ARBA" id="ARBA00023004"/>
    </source>
</evidence>
<feature type="region of interest" description="Disordered" evidence="4">
    <location>
        <begin position="174"/>
        <end position="194"/>
    </location>
</feature>
<evidence type="ECO:0000256" key="4">
    <source>
        <dbReference type="SAM" id="MobiDB-lite"/>
    </source>
</evidence>
<dbReference type="InterPro" id="IPR026992">
    <property type="entry name" value="DIOX_N"/>
</dbReference>
<gene>
    <name evidence="6" type="ORF">FRX31_020435</name>
</gene>
<dbReference type="PROSITE" id="PS51471">
    <property type="entry name" value="FE2OG_OXY"/>
    <property type="match status" value="1"/>
</dbReference>
<organism evidence="6 7">
    <name type="scientific">Thalictrum thalictroides</name>
    <name type="common">Rue-anemone</name>
    <name type="synonym">Anemone thalictroides</name>
    <dbReference type="NCBI Taxonomy" id="46969"/>
    <lineage>
        <taxon>Eukaryota</taxon>
        <taxon>Viridiplantae</taxon>
        <taxon>Streptophyta</taxon>
        <taxon>Embryophyta</taxon>
        <taxon>Tracheophyta</taxon>
        <taxon>Spermatophyta</taxon>
        <taxon>Magnoliopsida</taxon>
        <taxon>Ranunculales</taxon>
        <taxon>Ranunculaceae</taxon>
        <taxon>Thalictroideae</taxon>
        <taxon>Thalictrum</taxon>
    </lineage>
</organism>
<evidence type="ECO:0000313" key="6">
    <source>
        <dbReference type="EMBL" id="KAF5189978.1"/>
    </source>
</evidence>
<reference evidence="6 7" key="1">
    <citation type="submission" date="2020-06" db="EMBL/GenBank/DDBJ databases">
        <title>Transcriptomic and genomic resources for Thalictrum thalictroides and T. hernandezii: Facilitating candidate gene discovery in an emerging model plant lineage.</title>
        <authorList>
            <person name="Arias T."/>
            <person name="Riano-Pachon D.M."/>
            <person name="Di Stilio V.S."/>
        </authorList>
    </citation>
    <scope>NUCLEOTIDE SEQUENCE [LARGE SCALE GENOMIC DNA]</scope>
    <source>
        <strain evidence="7">cv. WT478/WT964</strain>
        <tissue evidence="6">Leaves</tissue>
    </source>
</reference>
<comment type="similarity">
    <text evidence="3">Belongs to the iron/ascorbate-dependent oxidoreductase family.</text>
</comment>